<dbReference type="InterPro" id="IPR002043">
    <property type="entry name" value="UDG_fam1"/>
</dbReference>
<keyword evidence="8 9" id="KW-0234">DNA repair</keyword>
<keyword evidence="14" id="KW-1185">Reference proteome</keyword>
<dbReference type="Gene3D" id="3.40.470.10">
    <property type="entry name" value="Uracil-DNA glycosylase-like domain"/>
    <property type="match status" value="1"/>
</dbReference>
<dbReference type="PROSITE" id="PS00130">
    <property type="entry name" value="U_DNA_GLYCOSYLASE"/>
    <property type="match status" value="1"/>
</dbReference>
<evidence type="ECO:0000256" key="8">
    <source>
        <dbReference type="ARBA" id="ARBA00023204"/>
    </source>
</evidence>
<evidence type="ECO:0000313" key="14">
    <source>
        <dbReference type="Proteomes" id="UP000284395"/>
    </source>
</evidence>
<proteinExistence type="inferred from homology"/>
<dbReference type="NCBIfam" id="NF003589">
    <property type="entry name" value="PRK05254.1-2"/>
    <property type="match status" value="1"/>
</dbReference>
<comment type="subcellular location">
    <subcellularLocation>
        <location evidence="9">Cytoplasm</location>
    </subcellularLocation>
</comment>
<dbReference type="Pfam" id="PF03167">
    <property type="entry name" value="UDG"/>
    <property type="match status" value="1"/>
</dbReference>
<evidence type="ECO:0000256" key="2">
    <source>
        <dbReference type="ARBA" id="ARBA00002631"/>
    </source>
</evidence>
<dbReference type="NCBIfam" id="NF003592">
    <property type="entry name" value="PRK05254.1-5"/>
    <property type="match status" value="1"/>
</dbReference>
<dbReference type="SUPFAM" id="SSF52141">
    <property type="entry name" value="Uracil-DNA glycosylase-like"/>
    <property type="match status" value="1"/>
</dbReference>
<dbReference type="OrthoDB" id="9804372at2"/>
<keyword evidence="9" id="KW-0963">Cytoplasm</keyword>
<name>A0A420EQ28_9SPHN</name>
<dbReference type="Proteomes" id="UP000284395">
    <property type="component" value="Unassembled WGS sequence"/>
</dbReference>
<evidence type="ECO:0000256" key="10">
    <source>
        <dbReference type="PROSITE-ProRule" id="PRU10072"/>
    </source>
</evidence>
<keyword evidence="6 9" id="KW-0227">DNA damage</keyword>
<evidence type="ECO:0000259" key="12">
    <source>
        <dbReference type="SMART" id="SM00986"/>
    </source>
</evidence>
<dbReference type="InterPro" id="IPR018085">
    <property type="entry name" value="Ura-DNA_Glyclase_AS"/>
</dbReference>
<evidence type="ECO:0000256" key="9">
    <source>
        <dbReference type="HAMAP-Rule" id="MF_00148"/>
    </source>
</evidence>
<organism evidence="13 14">
    <name type="scientific">Altericroceibacterium spongiae</name>
    <dbReference type="NCBI Taxonomy" id="2320269"/>
    <lineage>
        <taxon>Bacteria</taxon>
        <taxon>Pseudomonadati</taxon>
        <taxon>Pseudomonadota</taxon>
        <taxon>Alphaproteobacteria</taxon>
        <taxon>Sphingomonadales</taxon>
        <taxon>Erythrobacteraceae</taxon>
        <taxon>Altericroceibacterium</taxon>
    </lineage>
</organism>
<keyword evidence="13" id="KW-0326">Glycosidase</keyword>
<evidence type="ECO:0000256" key="1">
    <source>
        <dbReference type="ARBA" id="ARBA00001400"/>
    </source>
</evidence>
<dbReference type="FunFam" id="3.40.470.10:FF:000001">
    <property type="entry name" value="Uracil-DNA glycosylase"/>
    <property type="match status" value="1"/>
</dbReference>
<dbReference type="RefSeq" id="WP_120323962.1">
    <property type="nucleotide sequence ID" value="NZ_RAPF01000002.1"/>
</dbReference>
<dbReference type="EC" id="3.2.2.27" evidence="4 9"/>
<evidence type="ECO:0000256" key="7">
    <source>
        <dbReference type="ARBA" id="ARBA00022801"/>
    </source>
</evidence>
<evidence type="ECO:0000256" key="4">
    <source>
        <dbReference type="ARBA" id="ARBA00012030"/>
    </source>
</evidence>
<reference evidence="13 14" key="1">
    <citation type="submission" date="2018-09" db="EMBL/GenBank/DDBJ databases">
        <title>Altererythrobacter spongiae sp. nov., isolated from a marine sponge.</title>
        <authorList>
            <person name="Zhuang L."/>
            <person name="Luo L."/>
        </authorList>
    </citation>
    <scope>NUCLEOTIDE SEQUENCE [LARGE SCALE GENOMIC DNA]</scope>
    <source>
        <strain evidence="13 14">HN-Y73</strain>
    </source>
</reference>
<evidence type="ECO:0000313" key="13">
    <source>
        <dbReference type="EMBL" id="RKF22768.1"/>
    </source>
</evidence>
<dbReference type="NCBIfam" id="TIGR00628">
    <property type="entry name" value="ung"/>
    <property type="match status" value="1"/>
</dbReference>
<dbReference type="InterPro" id="IPR005122">
    <property type="entry name" value="Uracil-DNA_glycosylase-like"/>
</dbReference>
<accession>A0A420EQ28</accession>
<dbReference type="PANTHER" id="PTHR11264">
    <property type="entry name" value="URACIL-DNA GLYCOSYLASE"/>
    <property type="match status" value="1"/>
</dbReference>
<dbReference type="GO" id="GO:0004844">
    <property type="term" value="F:uracil DNA N-glycosylase activity"/>
    <property type="evidence" value="ECO:0007669"/>
    <property type="project" value="UniProtKB-UniRule"/>
</dbReference>
<sequence>MAKEAIPPSWAPVLEPVLSTPESRRLGGWLQAEEAAGKTVYPPRGQRLRALELTPLDKVKVVILGQDPYHGPGQAHGLSFSVPPGVKIPPSLVNIYKELREDCGVPIPDHGNLEHWAQQGVLLLNNSLTVEAGRAGSHQRRGWDAITDAAVAAVAAREEPSVFILWGSHAQKKARNVPELGADTRHLVIASPHPSPLSAHRGFFGSRPFSRANTFLEEHGRGAIDWAVPPVS</sequence>
<dbReference type="NCBIfam" id="NF003591">
    <property type="entry name" value="PRK05254.1-4"/>
    <property type="match status" value="1"/>
</dbReference>
<comment type="caution">
    <text evidence="13">The sequence shown here is derived from an EMBL/GenBank/DDBJ whole genome shotgun (WGS) entry which is preliminary data.</text>
</comment>
<dbReference type="HAMAP" id="MF_00148">
    <property type="entry name" value="UDG"/>
    <property type="match status" value="1"/>
</dbReference>
<dbReference type="SMART" id="SM00987">
    <property type="entry name" value="UreE_C"/>
    <property type="match status" value="1"/>
</dbReference>
<dbReference type="InterPro" id="IPR036895">
    <property type="entry name" value="Uracil-DNA_glycosylase-like_sf"/>
</dbReference>
<dbReference type="NCBIfam" id="NF003588">
    <property type="entry name" value="PRK05254.1-1"/>
    <property type="match status" value="1"/>
</dbReference>
<evidence type="ECO:0000256" key="6">
    <source>
        <dbReference type="ARBA" id="ARBA00022763"/>
    </source>
</evidence>
<evidence type="ECO:0000256" key="5">
    <source>
        <dbReference type="ARBA" id="ARBA00018429"/>
    </source>
</evidence>
<comment type="function">
    <text evidence="2 9 11">Excises uracil residues from the DNA which can arise as a result of misincorporation of dUMP residues by DNA polymerase or due to deamination of cytosine.</text>
</comment>
<dbReference type="SMART" id="SM00986">
    <property type="entry name" value="UDG"/>
    <property type="match status" value="1"/>
</dbReference>
<comment type="catalytic activity">
    <reaction evidence="1 9 11">
        <text>Hydrolyzes single-stranded DNA or mismatched double-stranded DNA and polynucleotides, releasing free uracil.</text>
        <dbReference type="EC" id="3.2.2.27"/>
    </reaction>
</comment>
<feature type="domain" description="Uracil-DNA glycosylase-like" evidence="12">
    <location>
        <begin position="52"/>
        <end position="216"/>
    </location>
</feature>
<evidence type="ECO:0000256" key="3">
    <source>
        <dbReference type="ARBA" id="ARBA00008184"/>
    </source>
</evidence>
<comment type="similarity">
    <text evidence="3 9 11">Belongs to the uracil-DNA glycosylase (UDG) superfamily. UNG family.</text>
</comment>
<dbReference type="CDD" id="cd10027">
    <property type="entry name" value="UDG-F1-like"/>
    <property type="match status" value="1"/>
</dbReference>
<dbReference type="PANTHER" id="PTHR11264:SF0">
    <property type="entry name" value="URACIL-DNA GLYCOSYLASE"/>
    <property type="match status" value="1"/>
</dbReference>
<dbReference type="AlphaFoldDB" id="A0A420EQ28"/>
<dbReference type="GO" id="GO:0097510">
    <property type="term" value="P:base-excision repair, AP site formation via deaminated base removal"/>
    <property type="evidence" value="ECO:0007669"/>
    <property type="project" value="TreeGrafter"/>
</dbReference>
<dbReference type="GO" id="GO:0005737">
    <property type="term" value="C:cytoplasm"/>
    <property type="evidence" value="ECO:0007669"/>
    <property type="project" value="UniProtKB-SubCell"/>
</dbReference>
<protein>
    <recommendedName>
        <fullName evidence="5 9">Uracil-DNA glycosylase</fullName>
        <shortName evidence="9">UDG</shortName>
        <ecNumber evidence="4 9">3.2.2.27</ecNumber>
    </recommendedName>
</protein>
<keyword evidence="7 9" id="KW-0378">Hydrolase</keyword>
<dbReference type="EMBL" id="RAPF01000002">
    <property type="protein sequence ID" value="RKF22768.1"/>
    <property type="molecule type" value="Genomic_DNA"/>
</dbReference>
<feature type="active site" description="Proton acceptor" evidence="9 10">
    <location>
        <position position="67"/>
    </location>
</feature>
<gene>
    <name evidence="9" type="primary">ung</name>
    <name evidence="13" type="ORF">D6851_04635</name>
</gene>
<evidence type="ECO:0000256" key="11">
    <source>
        <dbReference type="RuleBase" id="RU003780"/>
    </source>
</evidence>